<organism evidence="1 2">
    <name type="scientific">Candidatus Anaerobiospirillum pullicola</name>
    <dbReference type="NCBI Taxonomy" id="2838451"/>
    <lineage>
        <taxon>Bacteria</taxon>
        <taxon>Pseudomonadati</taxon>
        <taxon>Pseudomonadota</taxon>
        <taxon>Gammaproteobacteria</taxon>
        <taxon>Aeromonadales</taxon>
        <taxon>Succinivibrionaceae</taxon>
        <taxon>Anaerobiospirillum</taxon>
    </lineage>
</organism>
<reference evidence="1" key="2">
    <citation type="submission" date="2021-04" db="EMBL/GenBank/DDBJ databases">
        <authorList>
            <person name="Gilroy R."/>
        </authorList>
    </citation>
    <scope>NUCLEOTIDE SEQUENCE</scope>
    <source>
        <strain evidence="1">378</strain>
    </source>
</reference>
<dbReference type="AlphaFoldDB" id="A0A948TEE1"/>
<name>A0A948TEE1_9GAMM</name>
<accession>A0A948TEE1</accession>
<proteinExistence type="predicted"/>
<comment type="caution">
    <text evidence="1">The sequence shown here is derived from an EMBL/GenBank/DDBJ whole genome shotgun (WGS) entry which is preliminary data.</text>
</comment>
<protein>
    <submittedName>
        <fullName evidence="1">Uncharacterized protein</fullName>
    </submittedName>
</protein>
<dbReference type="EMBL" id="JAHLFE010000011">
    <property type="protein sequence ID" value="MBU3843339.1"/>
    <property type="molecule type" value="Genomic_DNA"/>
</dbReference>
<evidence type="ECO:0000313" key="1">
    <source>
        <dbReference type="EMBL" id="MBU3843339.1"/>
    </source>
</evidence>
<evidence type="ECO:0000313" key="2">
    <source>
        <dbReference type="Proteomes" id="UP000733611"/>
    </source>
</evidence>
<gene>
    <name evidence="1" type="ORF">H9847_00475</name>
</gene>
<reference evidence="1" key="1">
    <citation type="journal article" date="2021" name="PeerJ">
        <title>Extensive microbial diversity within the chicken gut microbiome revealed by metagenomics and culture.</title>
        <authorList>
            <person name="Gilroy R."/>
            <person name="Ravi A."/>
            <person name="Getino M."/>
            <person name="Pursley I."/>
            <person name="Horton D.L."/>
            <person name="Alikhan N.F."/>
            <person name="Baker D."/>
            <person name="Gharbi K."/>
            <person name="Hall N."/>
            <person name="Watson M."/>
            <person name="Adriaenssens E.M."/>
            <person name="Foster-Nyarko E."/>
            <person name="Jarju S."/>
            <person name="Secka A."/>
            <person name="Antonio M."/>
            <person name="Oren A."/>
            <person name="Chaudhuri R.R."/>
            <person name="La Ragione R."/>
            <person name="Hildebrand F."/>
            <person name="Pallen M.J."/>
        </authorList>
    </citation>
    <scope>NUCLEOTIDE SEQUENCE</scope>
    <source>
        <strain evidence="1">378</strain>
    </source>
</reference>
<dbReference type="Proteomes" id="UP000733611">
    <property type="component" value="Unassembled WGS sequence"/>
</dbReference>
<sequence length="47" mass="5048">MGIVPKLSFFEKVSFGSGDLGCTIIWNVIAMFQVIYYTDSVGISAAA</sequence>